<dbReference type="InterPro" id="IPR001138">
    <property type="entry name" value="Zn2Cys6_DnaBD"/>
</dbReference>
<dbReference type="GO" id="GO:0000981">
    <property type="term" value="F:DNA-binding transcription factor activity, RNA polymerase II-specific"/>
    <property type="evidence" value="ECO:0007669"/>
    <property type="project" value="InterPro"/>
</dbReference>
<reference evidence="5 6" key="1">
    <citation type="submission" date="2017-10" db="EMBL/GenBank/DDBJ databases">
        <title>Comparative genomics in systemic dimorphic fungi from Ajellomycetaceae.</title>
        <authorList>
            <person name="Munoz J.F."/>
            <person name="Mcewen J.G."/>
            <person name="Clay O.K."/>
            <person name="Cuomo C.A."/>
        </authorList>
    </citation>
    <scope>NUCLEOTIDE SEQUENCE [LARGE SCALE GENOMIC DNA]</scope>
    <source>
        <strain evidence="5 6">UAMH7299</strain>
    </source>
</reference>
<feature type="region of interest" description="Disordered" evidence="4">
    <location>
        <begin position="39"/>
        <end position="63"/>
    </location>
</feature>
<organism evidence="5 6">
    <name type="scientific">Polytolypa hystricis (strain UAMH7299)</name>
    <dbReference type="NCBI Taxonomy" id="1447883"/>
    <lineage>
        <taxon>Eukaryota</taxon>
        <taxon>Fungi</taxon>
        <taxon>Dikarya</taxon>
        <taxon>Ascomycota</taxon>
        <taxon>Pezizomycotina</taxon>
        <taxon>Eurotiomycetes</taxon>
        <taxon>Eurotiomycetidae</taxon>
        <taxon>Onygenales</taxon>
        <taxon>Onygenales incertae sedis</taxon>
        <taxon>Polytolypa</taxon>
    </lineage>
</organism>
<gene>
    <name evidence="5" type="ORF">AJ80_07050</name>
</gene>
<keyword evidence="2" id="KW-0804">Transcription</keyword>
<dbReference type="STRING" id="1447883.A0A2B7XRH4"/>
<keyword evidence="3" id="KW-0539">Nucleus</keyword>
<evidence type="ECO:0000256" key="2">
    <source>
        <dbReference type="ARBA" id="ARBA00023163"/>
    </source>
</evidence>
<dbReference type="GO" id="GO:0008270">
    <property type="term" value="F:zinc ion binding"/>
    <property type="evidence" value="ECO:0007669"/>
    <property type="project" value="InterPro"/>
</dbReference>
<dbReference type="PANTHER" id="PTHR38791">
    <property type="entry name" value="ZN(II)2CYS6 TRANSCRIPTION FACTOR (EUROFUNG)-RELATED-RELATED"/>
    <property type="match status" value="1"/>
</dbReference>
<dbReference type="AlphaFoldDB" id="A0A2B7XRH4"/>
<dbReference type="EMBL" id="PDNA01000130">
    <property type="protein sequence ID" value="PGH11580.1"/>
    <property type="molecule type" value="Genomic_DNA"/>
</dbReference>
<dbReference type="CDD" id="cd00067">
    <property type="entry name" value="GAL4"/>
    <property type="match status" value="1"/>
</dbReference>
<evidence type="ECO:0000256" key="4">
    <source>
        <dbReference type="SAM" id="MobiDB-lite"/>
    </source>
</evidence>
<accession>A0A2B7XRH4</accession>
<evidence type="ECO:0000256" key="1">
    <source>
        <dbReference type="ARBA" id="ARBA00023015"/>
    </source>
</evidence>
<dbReference type="Proteomes" id="UP000224634">
    <property type="component" value="Unassembled WGS sequence"/>
</dbReference>
<keyword evidence="1" id="KW-0805">Transcription regulation</keyword>
<evidence type="ECO:0000313" key="5">
    <source>
        <dbReference type="EMBL" id="PGH11580.1"/>
    </source>
</evidence>
<dbReference type="InterPro" id="IPR053175">
    <property type="entry name" value="DHMBA_Reg_Transcription_Factor"/>
</dbReference>
<name>A0A2B7XRH4_POLH7</name>
<evidence type="ECO:0008006" key="7">
    <source>
        <dbReference type="Google" id="ProtNLM"/>
    </source>
</evidence>
<evidence type="ECO:0000313" key="6">
    <source>
        <dbReference type="Proteomes" id="UP000224634"/>
    </source>
</evidence>
<keyword evidence="6" id="KW-1185">Reference proteome</keyword>
<protein>
    <recommendedName>
        <fullName evidence="7">Zn(2)-C6 fungal-type domain-containing protein</fullName>
    </recommendedName>
</protein>
<evidence type="ECO:0000256" key="3">
    <source>
        <dbReference type="ARBA" id="ARBA00023242"/>
    </source>
</evidence>
<proteinExistence type="predicted"/>
<sequence length="491" mass="55986">MLQQCDQTRPACQRCLKSRRICYGMSTEQTYPVVHSENAYASGEKKRPRGPRPVPVTDSPDEGAGHLLVDLKTQAIVYYFNHHLRTPKETPDLLKVVSDSLLPIWTSKDRCQMLEFAVASMALAVFSRTQKHAQADIEASETYQCLLQLMQGTILSLDSSNIDTHLLCIFFMARYEDVVRRPYQANLTAKFNSTLQSFSHHDGALALLEIWANHLRNGQAPTEIIKLTRRGVIRSALIRNLALPEWIVEGISFGENGLDVEYDRILVRIVNLRHRLAAVNTALLKPTNEPRLTLEELDQEAQDIDEALQAWTTHFPDAWSCREHTLSDLHTMPTNHFYFSAVCSYKMPVYAGVWNLYYTTRMLINSTRLRIIDTNSLNPDGCDHERHSDCTSRLHAMANRLASSIPFLLRRFKVVDSTKSLFPRSSITMNINEEIEPYFALLAVWPLFIAATLKHVDPQQRLWFASELELAGRIAGYGLFESVETNSMPEF</sequence>
<dbReference type="OrthoDB" id="2991872at2759"/>
<dbReference type="PANTHER" id="PTHR38791:SF11">
    <property type="entry name" value="ZN(II)2CYS6 TRANSCRIPTION FACTOR (EUROFUNG)"/>
    <property type="match status" value="1"/>
</dbReference>
<comment type="caution">
    <text evidence="5">The sequence shown here is derived from an EMBL/GenBank/DDBJ whole genome shotgun (WGS) entry which is preliminary data.</text>
</comment>